<feature type="domain" description="Nuclear respiratory factor 1 NLS/DNA-binding dimerisation" evidence="7">
    <location>
        <begin position="2"/>
        <end position="105"/>
    </location>
</feature>
<keyword evidence="5" id="KW-0804">Transcription</keyword>
<dbReference type="OrthoDB" id="6365119at2759"/>
<dbReference type="Pfam" id="PF10491">
    <property type="entry name" value="Nrf1_DNA-bind"/>
    <property type="match status" value="1"/>
</dbReference>
<dbReference type="GO" id="GO:0006357">
    <property type="term" value="P:regulation of transcription by RNA polymerase II"/>
    <property type="evidence" value="ECO:0007669"/>
    <property type="project" value="InterPro"/>
</dbReference>
<keyword evidence="4 8" id="KW-0238">DNA-binding</keyword>
<evidence type="ECO:0000256" key="6">
    <source>
        <dbReference type="ARBA" id="ARBA00023242"/>
    </source>
</evidence>
<evidence type="ECO:0000256" key="4">
    <source>
        <dbReference type="ARBA" id="ARBA00023125"/>
    </source>
</evidence>
<evidence type="ECO:0000256" key="5">
    <source>
        <dbReference type="ARBA" id="ARBA00023163"/>
    </source>
</evidence>
<evidence type="ECO:0000256" key="1">
    <source>
        <dbReference type="ARBA" id="ARBA00004123"/>
    </source>
</evidence>
<organism evidence="8 9">
    <name type="scientific">Portunus trituberculatus</name>
    <name type="common">Swimming crab</name>
    <name type="synonym">Neptunus trituberculatus</name>
    <dbReference type="NCBI Taxonomy" id="210409"/>
    <lineage>
        <taxon>Eukaryota</taxon>
        <taxon>Metazoa</taxon>
        <taxon>Ecdysozoa</taxon>
        <taxon>Arthropoda</taxon>
        <taxon>Crustacea</taxon>
        <taxon>Multicrustacea</taxon>
        <taxon>Malacostraca</taxon>
        <taxon>Eumalacostraca</taxon>
        <taxon>Eucarida</taxon>
        <taxon>Decapoda</taxon>
        <taxon>Pleocyemata</taxon>
        <taxon>Brachyura</taxon>
        <taxon>Eubrachyura</taxon>
        <taxon>Portunoidea</taxon>
        <taxon>Portunidae</taxon>
        <taxon>Portuninae</taxon>
        <taxon>Portunus</taxon>
    </lineage>
</organism>
<keyword evidence="6" id="KW-0539">Nucleus</keyword>
<keyword evidence="3" id="KW-0805">Transcription regulation</keyword>
<keyword evidence="9" id="KW-1185">Reference proteome</keyword>
<evidence type="ECO:0000256" key="2">
    <source>
        <dbReference type="ARBA" id="ARBA00005713"/>
    </source>
</evidence>
<reference evidence="8 9" key="1">
    <citation type="submission" date="2019-05" db="EMBL/GenBank/DDBJ databases">
        <title>Another draft genome of Portunus trituberculatus and its Hox gene families provides insights of decapod evolution.</title>
        <authorList>
            <person name="Jeong J.-H."/>
            <person name="Song I."/>
            <person name="Kim S."/>
            <person name="Choi T."/>
            <person name="Kim D."/>
            <person name="Ryu S."/>
            <person name="Kim W."/>
        </authorList>
    </citation>
    <scope>NUCLEOTIDE SEQUENCE [LARGE SCALE GENOMIC DNA]</scope>
    <source>
        <tissue evidence="8">Muscle</tissue>
    </source>
</reference>
<dbReference type="AlphaFoldDB" id="A0A5B7J1W4"/>
<comment type="subcellular location">
    <subcellularLocation>
        <location evidence="1">Nucleus</location>
    </subcellularLocation>
</comment>
<dbReference type="GO" id="GO:0005634">
    <property type="term" value="C:nucleus"/>
    <property type="evidence" value="ECO:0007669"/>
    <property type="project" value="UniProtKB-SubCell"/>
</dbReference>
<dbReference type="GO" id="GO:0003677">
    <property type="term" value="F:DNA binding"/>
    <property type="evidence" value="ECO:0007669"/>
    <property type="project" value="UniProtKB-KW"/>
</dbReference>
<evidence type="ECO:0000259" key="7">
    <source>
        <dbReference type="Pfam" id="PF10491"/>
    </source>
</evidence>
<dbReference type="PANTHER" id="PTHR20338">
    <property type="entry name" value="NUCLEAR RESPIRATORY FACTOR 1"/>
    <property type="match status" value="1"/>
</dbReference>
<accession>A0A5B7J1W4</accession>
<protein>
    <submittedName>
        <fullName evidence="8">DNA-binding protein P3A2</fullName>
    </submittedName>
</protein>
<dbReference type="InterPro" id="IPR039142">
    <property type="entry name" value="NRF1/Ewg"/>
</dbReference>
<dbReference type="EMBL" id="VSRR010076146">
    <property type="protein sequence ID" value="MPC87956.1"/>
    <property type="molecule type" value="Genomic_DNA"/>
</dbReference>
<name>A0A5B7J1W4_PORTR</name>
<dbReference type="Proteomes" id="UP000324222">
    <property type="component" value="Unassembled WGS sequence"/>
</dbReference>
<dbReference type="InterPro" id="IPR019525">
    <property type="entry name" value="Nrf1_NLS/DNA-bd_dimer"/>
</dbReference>
<evidence type="ECO:0000256" key="3">
    <source>
        <dbReference type="ARBA" id="ARBA00023015"/>
    </source>
</evidence>
<comment type="caution">
    <text evidence="8">The sequence shown here is derived from an EMBL/GenBank/DDBJ whole genome shotgun (WGS) entry which is preliminary data.</text>
</comment>
<gene>
    <name evidence="8" type="primary">P3A2</name>
    <name evidence="8" type="ORF">E2C01_082840</name>
</gene>
<comment type="similarity">
    <text evidence="2">Belongs to the NRF1/Ewg family.</text>
</comment>
<evidence type="ECO:0000313" key="9">
    <source>
        <dbReference type="Proteomes" id="UP000324222"/>
    </source>
</evidence>
<proteinExistence type="inferred from homology"/>
<evidence type="ECO:0000313" key="8">
    <source>
        <dbReference type="EMBL" id="MPC87956.1"/>
    </source>
</evidence>
<sequence>MKTLRQMLMTELENALAQQAPPPPQDDPSLHELPPLIIDGIPTPVEKMTQAQLRAFIPLMLKYSTGRGKPGWGKESTRPPWWPKDVPWANVRMDARSEDQKHKVGLVCWDLHCWELFYWKVLNFSWFSFKFLVLQYRKRFLICTFLEFFGSTVQGEVLNYFSVILWFSSAGRGV</sequence>
<dbReference type="GO" id="GO:0003700">
    <property type="term" value="F:DNA-binding transcription factor activity"/>
    <property type="evidence" value="ECO:0007669"/>
    <property type="project" value="InterPro"/>
</dbReference>